<evidence type="ECO:0000313" key="9">
    <source>
        <dbReference type="Proteomes" id="UP000061546"/>
    </source>
</evidence>
<dbReference type="GO" id="GO:0016301">
    <property type="term" value="F:kinase activity"/>
    <property type="evidence" value="ECO:0007669"/>
    <property type="project" value="UniProtKB-KW"/>
</dbReference>
<keyword evidence="2" id="KW-0813">Transport</keyword>
<dbReference type="SUPFAM" id="SSF51261">
    <property type="entry name" value="Duplicated hybrid motif"/>
    <property type="match status" value="1"/>
</dbReference>
<name>A0A0K2LB66_9LACO</name>
<evidence type="ECO:0000256" key="4">
    <source>
        <dbReference type="ARBA" id="ARBA00022679"/>
    </source>
</evidence>
<dbReference type="InterPro" id="IPR001127">
    <property type="entry name" value="PTS_EIIA_1_perm"/>
</dbReference>
<comment type="subcellular location">
    <subcellularLocation>
        <location evidence="1">Cytoplasm</location>
    </subcellularLocation>
</comment>
<evidence type="ECO:0000259" key="7">
    <source>
        <dbReference type="PROSITE" id="PS51093"/>
    </source>
</evidence>
<evidence type="ECO:0000256" key="1">
    <source>
        <dbReference type="ARBA" id="ARBA00004496"/>
    </source>
</evidence>
<reference evidence="8 9" key="1">
    <citation type="submission" date="2015-08" db="EMBL/GenBank/DDBJ databases">
        <title>Genomic sequence of Lactobacillus heilongjiangensis DSM 28069, isolated from Chinese traditional pickle.</title>
        <authorList>
            <person name="Jiang X."/>
            <person name="Zheng B."/>
            <person name="Cheng H."/>
        </authorList>
    </citation>
    <scope>NUCLEOTIDE SEQUENCE [LARGE SCALE GENOMIC DNA]</scope>
    <source>
        <strain evidence="8 9">DSM 28069</strain>
    </source>
</reference>
<dbReference type="OrthoDB" id="9769191at2"/>
<accession>A0A0K2LB66</accession>
<gene>
    <name evidence="8" type="ORF">JP39_03560</name>
</gene>
<dbReference type="Pfam" id="PF00358">
    <property type="entry name" value="PTS_EIIA_1"/>
    <property type="match status" value="1"/>
</dbReference>
<protein>
    <recommendedName>
        <fullName evidence="7">PTS EIIA type-1 domain-containing protein</fullName>
    </recommendedName>
</protein>
<proteinExistence type="predicted"/>
<dbReference type="InterPro" id="IPR011055">
    <property type="entry name" value="Dup_hybrid_motif"/>
</dbReference>
<sequence>MGLFSKKVELFAPVDGDLKPISEAGDELFASKAMGDGFVVIPTSNSIYSPVKGKIVSVFPTKHALTIKNGKFEYLLHLGIDTVELNGKGFDIKVSEGDSVDENTLLGTVDFDFVKKSDKKADVMLICTNLKDSQKVSLDGLDQVGHSNKIGVIN</sequence>
<dbReference type="GO" id="GO:0005737">
    <property type="term" value="C:cytoplasm"/>
    <property type="evidence" value="ECO:0007669"/>
    <property type="project" value="UniProtKB-SubCell"/>
</dbReference>
<keyword evidence="5" id="KW-0598">Phosphotransferase system</keyword>
<evidence type="ECO:0000256" key="6">
    <source>
        <dbReference type="ARBA" id="ARBA00022777"/>
    </source>
</evidence>
<evidence type="ECO:0000256" key="2">
    <source>
        <dbReference type="ARBA" id="ARBA00022448"/>
    </source>
</evidence>
<keyword evidence="4" id="KW-0808">Transferase</keyword>
<dbReference type="AlphaFoldDB" id="A0A0K2LB66"/>
<keyword evidence="3" id="KW-0762">Sugar transport</keyword>
<keyword evidence="9" id="KW-1185">Reference proteome</keyword>
<evidence type="ECO:0000313" key="8">
    <source>
        <dbReference type="EMBL" id="ALB28510.1"/>
    </source>
</evidence>
<dbReference type="EMBL" id="CP012559">
    <property type="protein sequence ID" value="ALB28510.1"/>
    <property type="molecule type" value="Genomic_DNA"/>
</dbReference>
<dbReference type="GO" id="GO:0009401">
    <property type="term" value="P:phosphoenolpyruvate-dependent sugar phosphotransferase system"/>
    <property type="evidence" value="ECO:0007669"/>
    <property type="project" value="UniProtKB-KW"/>
</dbReference>
<dbReference type="STRING" id="1074467.JP39_03560"/>
<dbReference type="PANTHER" id="PTHR45008:SF1">
    <property type="entry name" value="PTS SYSTEM GLUCOSE-SPECIFIC EIIA COMPONENT"/>
    <property type="match status" value="1"/>
</dbReference>
<keyword evidence="6" id="KW-0418">Kinase</keyword>
<dbReference type="KEGG" id="lhi:JP39_03560"/>
<dbReference type="PANTHER" id="PTHR45008">
    <property type="entry name" value="PTS SYSTEM GLUCOSE-SPECIFIC EIIA COMPONENT"/>
    <property type="match status" value="1"/>
</dbReference>
<dbReference type="RefSeq" id="WP_041499273.1">
    <property type="nucleotide sequence ID" value="NZ_BJDV01000008.1"/>
</dbReference>
<evidence type="ECO:0000256" key="3">
    <source>
        <dbReference type="ARBA" id="ARBA00022597"/>
    </source>
</evidence>
<dbReference type="InterPro" id="IPR050890">
    <property type="entry name" value="PTS_EIIA_component"/>
</dbReference>
<feature type="domain" description="PTS EIIA type-1" evidence="7">
    <location>
        <begin position="26"/>
        <end position="129"/>
    </location>
</feature>
<dbReference type="Proteomes" id="UP000061546">
    <property type="component" value="Chromosome"/>
</dbReference>
<dbReference type="Gene3D" id="2.70.70.10">
    <property type="entry name" value="Glucose Permease (Domain IIA)"/>
    <property type="match status" value="1"/>
</dbReference>
<organism evidence="8 9">
    <name type="scientific">Companilactobacillus heilongjiangensis</name>
    <dbReference type="NCBI Taxonomy" id="1074467"/>
    <lineage>
        <taxon>Bacteria</taxon>
        <taxon>Bacillati</taxon>
        <taxon>Bacillota</taxon>
        <taxon>Bacilli</taxon>
        <taxon>Lactobacillales</taxon>
        <taxon>Lactobacillaceae</taxon>
        <taxon>Companilactobacillus</taxon>
    </lineage>
</organism>
<dbReference type="NCBIfam" id="TIGR00830">
    <property type="entry name" value="PTBA"/>
    <property type="match status" value="1"/>
</dbReference>
<dbReference type="PROSITE" id="PS51093">
    <property type="entry name" value="PTS_EIIA_TYPE_1"/>
    <property type="match status" value="1"/>
</dbReference>
<evidence type="ECO:0000256" key="5">
    <source>
        <dbReference type="ARBA" id="ARBA00022683"/>
    </source>
</evidence>